<reference evidence="1 2" key="1">
    <citation type="submission" date="2020-10" db="EMBL/GenBank/DDBJ databases">
        <title>Plant Genome Project.</title>
        <authorList>
            <person name="Zhang R.-G."/>
        </authorList>
    </citation>
    <scope>NUCLEOTIDE SEQUENCE [LARGE SCALE GENOMIC DNA]</scope>
    <source>
        <strain evidence="1">FAFU-HL-1</strain>
        <tissue evidence="1">Leaf</tissue>
    </source>
</reference>
<evidence type="ECO:0000313" key="1">
    <source>
        <dbReference type="EMBL" id="KAF9684016.1"/>
    </source>
</evidence>
<organism evidence="1 2">
    <name type="scientific">Salix dunnii</name>
    <dbReference type="NCBI Taxonomy" id="1413687"/>
    <lineage>
        <taxon>Eukaryota</taxon>
        <taxon>Viridiplantae</taxon>
        <taxon>Streptophyta</taxon>
        <taxon>Embryophyta</taxon>
        <taxon>Tracheophyta</taxon>
        <taxon>Spermatophyta</taxon>
        <taxon>Magnoliopsida</taxon>
        <taxon>eudicotyledons</taxon>
        <taxon>Gunneridae</taxon>
        <taxon>Pentapetalae</taxon>
        <taxon>rosids</taxon>
        <taxon>fabids</taxon>
        <taxon>Malpighiales</taxon>
        <taxon>Salicaceae</taxon>
        <taxon>Saliceae</taxon>
        <taxon>Salix</taxon>
    </lineage>
</organism>
<proteinExistence type="predicted"/>
<comment type="caution">
    <text evidence="1">The sequence shown here is derived from an EMBL/GenBank/DDBJ whole genome shotgun (WGS) entry which is preliminary data.</text>
</comment>
<dbReference type="EMBL" id="JADGMS010000004">
    <property type="protein sequence ID" value="KAF9684016.1"/>
    <property type="molecule type" value="Genomic_DNA"/>
</dbReference>
<keyword evidence="2" id="KW-1185">Reference proteome</keyword>
<name>A0A835KDM5_9ROSI</name>
<accession>A0A835KDM5</accession>
<dbReference type="AlphaFoldDB" id="A0A835KDM5"/>
<sequence length="89" mass="9801">MNNLTASEIAGFGLEHCFYVQPFLPPRLILSCLLRKQGLVKEGGPISFTFIDDMYESLGGDCKVNTIRCSKCQAGGRFCCPDFSKVDSD</sequence>
<dbReference type="Proteomes" id="UP000657918">
    <property type="component" value="Chromosome 4"/>
</dbReference>
<protein>
    <submittedName>
        <fullName evidence="1">Uncharacterized protein</fullName>
    </submittedName>
</protein>
<dbReference type="PANTHER" id="PTHR37760:SF1">
    <property type="entry name" value="CHAPERONE"/>
    <property type="match status" value="1"/>
</dbReference>
<evidence type="ECO:0000313" key="2">
    <source>
        <dbReference type="Proteomes" id="UP000657918"/>
    </source>
</evidence>
<dbReference type="PANTHER" id="PTHR37760">
    <property type="entry name" value="CHAPERONE"/>
    <property type="match status" value="1"/>
</dbReference>
<gene>
    <name evidence="1" type="ORF">SADUNF_Sadunf04G0073900</name>
</gene>
<dbReference type="OrthoDB" id="566409at2759"/>